<gene>
    <name evidence="1" type="ORF">F5891DRAFT_984460</name>
</gene>
<dbReference type="EMBL" id="JABBWK010000070">
    <property type="protein sequence ID" value="KAG1895136.1"/>
    <property type="molecule type" value="Genomic_DNA"/>
</dbReference>
<accession>A0AAD4HGA5</accession>
<evidence type="ECO:0000313" key="2">
    <source>
        <dbReference type="Proteomes" id="UP001195769"/>
    </source>
</evidence>
<sequence>MIQTFGMTDNYNMEYTEWLHIDLAKDAYYDEVARAEGEHEQFIKWCLDGDHAPHHLHPPDLCFDHTQQLTKHTSAKTVPIQKLITDYGATYFQQALTRYIAQQQNPNESALLEETSVFNPKGKQVQRRSRVKWWVVASKLKGNAPKHGHAEPKHYRVEVE</sequence>
<protein>
    <submittedName>
        <fullName evidence="1">Uncharacterized protein</fullName>
    </submittedName>
</protein>
<proteinExistence type="predicted"/>
<dbReference type="AlphaFoldDB" id="A0AAD4HGA5"/>
<dbReference type="RefSeq" id="XP_041220712.1">
    <property type="nucleotide sequence ID" value="XM_041377437.1"/>
</dbReference>
<reference evidence="1" key="1">
    <citation type="journal article" date="2020" name="New Phytol.">
        <title>Comparative genomics reveals dynamic genome evolution in host specialist ectomycorrhizal fungi.</title>
        <authorList>
            <person name="Lofgren L.A."/>
            <person name="Nguyen N.H."/>
            <person name="Vilgalys R."/>
            <person name="Ruytinx J."/>
            <person name="Liao H.L."/>
            <person name="Branco S."/>
            <person name="Kuo A."/>
            <person name="LaButti K."/>
            <person name="Lipzen A."/>
            <person name="Andreopoulos W."/>
            <person name="Pangilinan J."/>
            <person name="Riley R."/>
            <person name="Hundley H."/>
            <person name="Na H."/>
            <person name="Barry K."/>
            <person name="Grigoriev I.V."/>
            <person name="Stajich J.E."/>
            <person name="Kennedy P.G."/>
        </authorList>
    </citation>
    <scope>NUCLEOTIDE SEQUENCE</scope>
    <source>
        <strain evidence="1">FC203</strain>
    </source>
</reference>
<organism evidence="1 2">
    <name type="scientific">Suillus fuscotomentosus</name>
    <dbReference type="NCBI Taxonomy" id="1912939"/>
    <lineage>
        <taxon>Eukaryota</taxon>
        <taxon>Fungi</taxon>
        <taxon>Dikarya</taxon>
        <taxon>Basidiomycota</taxon>
        <taxon>Agaricomycotina</taxon>
        <taxon>Agaricomycetes</taxon>
        <taxon>Agaricomycetidae</taxon>
        <taxon>Boletales</taxon>
        <taxon>Suillineae</taxon>
        <taxon>Suillaceae</taxon>
        <taxon>Suillus</taxon>
    </lineage>
</organism>
<evidence type="ECO:0000313" key="1">
    <source>
        <dbReference type="EMBL" id="KAG1895136.1"/>
    </source>
</evidence>
<dbReference type="Proteomes" id="UP001195769">
    <property type="component" value="Unassembled WGS sequence"/>
</dbReference>
<name>A0AAD4HGA5_9AGAM</name>
<keyword evidence="2" id="KW-1185">Reference proteome</keyword>
<comment type="caution">
    <text evidence="1">The sequence shown here is derived from an EMBL/GenBank/DDBJ whole genome shotgun (WGS) entry which is preliminary data.</text>
</comment>
<dbReference type="GeneID" id="64671735"/>